<proteinExistence type="predicted"/>
<keyword evidence="1" id="KW-0547">Nucleotide-binding</keyword>
<dbReference type="EMBL" id="GDID01003773">
    <property type="protein sequence ID" value="JAP92833.1"/>
    <property type="molecule type" value="Transcribed_RNA"/>
</dbReference>
<evidence type="ECO:0000256" key="1">
    <source>
        <dbReference type="ARBA" id="ARBA00022741"/>
    </source>
</evidence>
<dbReference type="InterPro" id="IPR005225">
    <property type="entry name" value="Small_GTP-bd"/>
</dbReference>
<dbReference type="FunFam" id="3.40.50.300:FF:000808">
    <property type="entry name" value="Small GTP-binding protein, putative"/>
    <property type="match status" value="1"/>
</dbReference>
<dbReference type="SMART" id="SM00174">
    <property type="entry name" value="RHO"/>
    <property type="match status" value="1"/>
</dbReference>
<evidence type="ECO:0000256" key="2">
    <source>
        <dbReference type="ARBA" id="ARBA00023134"/>
    </source>
</evidence>
<sequence length="184" mass="21133">RQNTISYLMNRKVVLIGDSNVGKSSIITRIVQNTFYDNAAPTLAAAFVQFEMNYQNNQYRLNLWDTAGQERYQQLMPQYFRKSDVALVVFDHTNKDSFIKMKQYFEQVNQYTDGQCIKIIIANKIDLTQKVTDEEKEETKITLNVPIIGVSAKTGEGIQELMNQIGQSLSEQQNHVIAPIMQTQ</sequence>
<organism evidence="3">
    <name type="scientific">Trepomonas sp. PC1</name>
    <dbReference type="NCBI Taxonomy" id="1076344"/>
    <lineage>
        <taxon>Eukaryota</taxon>
        <taxon>Metamonada</taxon>
        <taxon>Diplomonadida</taxon>
        <taxon>Hexamitidae</taxon>
        <taxon>Hexamitinae</taxon>
        <taxon>Trepomonas</taxon>
    </lineage>
</organism>
<dbReference type="InterPro" id="IPR027417">
    <property type="entry name" value="P-loop_NTPase"/>
</dbReference>
<protein>
    <submittedName>
        <fullName evidence="3">Rab-like protein</fullName>
    </submittedName>
</protein>
<evidence type="ECO:0000313" key="3">
    <source>
        <dbReference type="EMBL" id="JAP92833.1"/>
    </source>
</evidence>
<dbReference type="SMART" id="SM00175">
    <property type="entry name" value="RAB"/>
    <property type="match status" value="1"/>
</dbReference>
<dbReference type="PROSITE" id="PS51419">
    <property type="entry name" value="RAB"/>
    <property type="match status" value="1"/>
</dbReference>
<keyword evidence="2" id="KW-0342">GTP-binding</keyword>
<dbReference type="CDD" id="cd00154">
    <property type="entry name" value="Rab"/>
    <property type="match status" value="1"/>
</dbReference>
<dbReference type="SUPFAM" id="SSF52540">
    <property type="entry name" value="P-loop containing nucleoside triphosphate hydrolases"/>
    <property type="match status" value="1"/>
</dbReference>
<dbReference type="Pfam" id="PF00071">
    <property type="entry name" value="Ras"/>
    <property type="match status" value="1"/>
</dbReference>
<dbReference type="AlphaFoldDB" id="A0A146K7Q1"/>
<dbReference type="Gene3D" id="3.40.50.300">
    <property type="entry name" value="P-loop containing nucleotide triphosphate hydrolases"/>
    <property type="match status" value="1"/>
</dbReference>
<dbReference type="PROSITE" id="PS51421">
    <property type="entry name" value="RAS"/>
    <property type="match status" value="1"/>
</dbReference>
<dbReference type="InterPro" id="IPR050227">
    <property type="entry name" value="Rab"/>
</dbReference>
<name>A0A146K7Q1_9EUKA</name>
<dbReference type="SMART" id="SM00173">
    <property type="entry name" value="RAS"/>
    <property type="match status" value="1"/>
</dbReference>
<dbReference type="GO" id="GO:0003924">
    <property type="term" value="F:GTPase activity"/>
    <property type="evidence" value="ECO:0007669"/>
    <property type="project" value="InterPro"/>
</dbReference>
<dbReference type="NCBIfam" id="TIGR00231">
    <property type="entry name" value="small_GTP"/>
    <property type="match status" value="1"/>
</dbReference>
<dbReference type="PANTHER" id="PTHR47977">
    <property type="entry name" value="RAS-RELATED PROTEIN RAB"/>
    <property type="match status" value="1"/>
</dbReference>
<reference evidence="3" key="1">
    <citation type="submission" date="2015-07" db="EMBL/GenBank/DDBJ databases">
        <title>Adaptation to a free-living lifestyle via gene acquisitions in the diplomonad Trepomonas sp. PC1.</title>
        <authorList>
            <person name="Xu F."/>
            <person name="Jerlstrom-Hultqvist J."/>
            <person name="Kolisko M."/>
            <person name="Simpson A.G.B."/>
            <person name="Roger A.J."/>
            <person name="Svard S.G."/>
            <person name="Andersson J.O."/>
        </authorList>
    </citation>
    <scope>NUCLEOTIDE SEQUENCE</scope>
    <source>
        <strain evidence="3">PC1</strain>
    </source>
</reference>
<accession>A0A146K7Q1</accession>
<dbReference type="PRINTS" id="PR00449">
    <property type="entry name" value="RASTRNSFRMNG"/>
</dbReference>
<dbReference type="GO" id="GO:0005525">
    <property type="term" value="F:GTP binding"/>
    <property type="evidence" value="ECO:0007669"/>
    <property type="project" value="UniProtKB-KW"/>
</dbReference>
<gene>
    <name evidence="3" type="ORF">TPC1_15098</name>
</gene>
<feature type="non-terminal residue" evidence="3">
    <location>
        <position position="184"/>
    </location>
</feature>
<feature type="non-terminal residue" evidence="3">
    <location>
        <position position="1"/>
    </location>
</feature>
<dbReference type="InterPro" id="IPR001806">
    <property type="entry name" value="Small_GTPase"/>
</dbReference>